<sequence>MEGAPVTTRLIDRIVEVTIDLAPGNPLGAATRRGLGAALDEIEAALGDDAPPCGVVLRGANAVFSVGLDLREIGVSDAPDTPPLHRLCRRIEQLPVPVVAALSGSAIGGGAELALAAHYRLAAPGARIGLPDIVLGLPPGAGGGQRLAALCGAEAALDMLLLGRLAPAQVARQAGVIDGVVEEGLGAAARDLVTQLAAAGFRPRPVAGRRERMADGAAWLAATRRRRQVVQETPLRSAGRVVDCVEAAVLLPAAAALRFERTAHRDALGDPQFAALRHLYFAERRISSQLLDREGDDPRPTAQGRGLLAALVRGSEGQEGLRRLAATVAQGARLLAAGRVAHSADLDALAVHGLGWARLSGGPFHAAREIGMAELVGQMQGWSGEDPVFEVPPLMRAALETDGDLDAALRRGRSAEIRTG</sequence>
<evidence type="ECO:0000256" key="3">
    <source>
        <dbReference type="ARBA" id="ARBA00023268"/>
    </source>
</evidence>
<keyword evidence="1" id="KW-0413">Isomerase</keyword>
<evidence type="ECO:0000256" key="4">
    <source>
        <dbReference type="RuleBase" id="RU003707"/>
    </source>
</evidence>
<dbReference type="EMBL" id="APGJ01000007">
    <property type="protein sequence ID" value="EYD71391.1"/>
    <property type="molecule type" value="Genomic_DNA"/>
</dbReference>
<evidence type="ECO:0000256" key="2">
    <source>
        <dbReference type="ARBA" id="ARBA00023239"/>
    </source>
</evidence>
<dbReference type="SUPFAM" id="SSF48179">
    <property type="entry name" value="6-phosphogluconate dehydrogenase C-terminal domain-like"/>
    <property type="match status" value="1"/>
</dbReference>
<dbReference type="PATRIC" id="fig|1122180.6.peg.3019"/>
<accession>A0A017HAI7</accession>
<dbReference type="Gene3D" id="3.90.226.10">
    <property type="entry name" value="2-enoyl-CoA Hydratase, Chain A, domain 1"/>
    <property type="match status" value="1"/>
</dbReference>
<dbReference type="Proteomes" id="UP000025047">
    <property type="component" value="Unassembled WGS sequence"/>
</dbReference>
<keyword evidence="6" id="KW-1185">Reference proteome</keyword>
<keyword evidence="2" id="KW-0456">Lyase</keyword>
<dbReference type="Pfam" id="PF00378">
    <property type="entry name" value="ECH_1"/>
    <property type="match status" value="1"/>
</dbReference>
<dbReference type="InterPro" id="IPR008927">
    <property type="entry name" value="6-PGluconate_DH-like_C_sf"/>
</dbReference>
<dbReference type="AlphaFoldDB" id="A0A017HAI7"/>
<comment type="caution">
    <text evidence="5">The sequence shown here is derived from an EMBL/GenBank/DDBJ whole genome shotgun (WGS) entry which is preliminary data.</text>
</comment>
<dbReference type="GO" id="GO:0016829">
    <property type="term" value="F:lyase activity"/>
    <property type="evidence" value="ECO:0007669"/>
    <property type="project" value="UniProtKB-KW"/>
</dbReference>
<dbReference type="eggNOG" id="COG1024">
    <property type="taxonomic scope" value="Bacteria"/>
</dbReference>
<dbReference type="InterPro" id="IPR018376">
    <property type="entry name" value="Enoyl-CoA_hyd/isom_CS"/>
</dbReference>
<dbReference type="HOGENOM" id="CLU_009834_16_3_5"/>
<organism evidence="5 6">
    <name type="scientific">Limimaricola hongkongensis DSM 17492</name>
    <dbReference type="NCBI Taxonomy" id="1122180"/>
    <lineage>
        <taxon>Bacteria</taxon>
        <taxon>Pseudomonadati</taxon>
        <taxon>Pseudomonadota</taxon>
        <taxon>Alphaproteobacteria</taxon>
        <taxon>Rhodobacterales</taxon>
        <taxon>Paracoccaceae</taxon>
        <taxon>Limimaricola</taxon>
    </lineage>
</organism>
<name>A0A017HAI7_9RHOB</name>
<dbReference type="InterPro" id="IPR013328">
    <property type="entry name" value="6PGD_dom2"/>
</dbReference>
<reference evidence="5 6" key="1">
    <citation type="submission" date="2013-03" db="EMBL/GenBank/DDBJ databases">
        <authorList>
            <person name="Fiebig A."/>
            <person name="Goeker M."/>
            <person name="Klenk H.-P.P."/>
        </authorList>
    </citation>
    <scope>NUCLEOTIDE SEQUENCE [LARGE SCALE GENOMIC DNA]</scope>
    <source>
        <strain evidence="5 6">DSM 17492</strain>
    </source>
</reference>
<dbReference type="CDD" id="cd06558">
    <property type="entry name" value="crotonase-like"/>
    <property type="match status" value="1"/>
</dbReference>
<evidence type="ECO:0008006" key="7">
    <source>
        <dbReference type="Google" id="ProtNLM"/>
    </source>
</evidence>
<proteinExistence type="inferred from homology"/>
<evidence type="ECO:0000313" key="5">
    <source>
        <dbReference type="EMBL" id="EYD71391.1"/>
    </source>
</evidence>
<gene>
    <name evidence="5" type="ORF">Lokhon_03039</name>
</gene>
<dbReference type="STRING" id="1122180.Lokhon_03039"/>
<dbReference type="Gene3D" id="1.10.1040.10">
    <property type="entry name" value="N-(1-d-carboxylethyl)-l-norvaline Dehydrogenase, domain 2"/>
    <property type="match status" value="1"/>
</dbReference>
<keyword evidence="3" id="KW-0511">Multifunctional enzyme</keyword>
<dbReference type="SUPFAM" id="SSF52096">
    <property type="entry name" value="ClpP/crotonase"/>
    <property type="match status" value="1"/>
</dbReference>
<dbReference type="InterPro" id="IPR029045">
    <property type="entry name" value="ClpP/crotonase-like_dom_sf"/>
</dbReference>
<evidence type="ECO:0000256" key="1">
    <source>
        <dbReference type="ARBA" id="ARBA00023235"/>
    </source>
</evidence>
<protein>
    <recommendedName>
        <fullName evidence="7">3-hydroxyacyl-CoA dehydrogenase</fullName>
    </recommendedName>
</protein>
<dbReference type="InterPro" id="IPR001753">
    <property type="entry name" value="Enoyl-CoA_hydra/iso"/>
</dbReference>
<dbReference type="PANTHER" id="PTHR23309">
    <property type="entry name" value="3-HYDROXYACYL-COA DEHYROGENASE"/>
    <property type="match status" value="1"/>
</dbReference>
<dbReference type="PROSITE" id="PS00166">
    <property type="entry name" value="ENOYL_COA_HYDRATASE"/>
    <property type="match status" value="1"/>
</dbReference>
<evidence type="ECO:0000313" key="6">
    <source>
        <dbReference type="Proteomes" id="UP000025047"/>
    </source>
</evidence>
<comment type="similarity">
    <text evidence="4">Belongs to the enoyl-CoA hydratase/isomerase family.</text>
</comment>
<dbReference type="RefSeq" id="WP_017927477.1">
    <property type="nucleotide sequence ID" value="NZ_KB822995.1"/>
</dbReference>
<dbReference type="GO" id="GO:0016853">
    <property type="term" value="F:isomerase activity"/>
    <property type="evidence" value="ECO:0007669"/>
    <property type="project" value="UniProtKB-KW"/>
</dbReference>